<dbReference type="Proteomes" id="UP000192140">
    <property type="component" value="Unassembled WGS sequence"/>
</dbReference>
<name>A0A1S7TVK5_9HYPH</name>
<dbReference type="CDD" id="cd03219">
    <property type="entry name" value="ABC_Mj1267_LivG_branched"/>
    <property type="match status" value="1"/>
</dbReference>
<dbReference type="SUPFAM" id="SSF52540">
    <property type="entry name" value="P-loop containing nucleoside triphosphate hydrolases"/>
    <property type="match status" value="1"/>
</dbReference>
<dbReference type="PROSITE" id="PS50893">
    <property type="entry name" value="ABC_TRANSPORTER_2"/>
    <property type="match status" value="1"/>
</dbReference>
<evidence type="ECO:0000256" key="1">
    <source>
        <dbReference type="ARBA" id="ARBA00005417"/>
    </source>
</evidence>
<evidence type="ECO:0000256" key="4">
    <source>
        <dbReference type="ARBA" id="ARBA00022840"/>
    </source>
</evidence>
<dbReference type="Pfam" id="PF12399">
    <property type="entry name" value="BCA_ABC_TP_C"/>
    <property type="match status" value="1"/>
</dbReference>
<protein>
    <submittedName>
        <fullName evidence="6">Branched-chain amino acid ABC transporter, ATP-binding protein</fullName>
    </submittedName>
</protein>
<feature type="domain" description="ABC transporter" evidence="5">
    <location>
        <begin position="5"/>
        <end position="247"/>
    </location>
</feature>
<dbReference type="PANTHER" id="PTHR45772">
    <property type="entry name" value="CONSERVED COMPONENT OF ABC TRANSPORTER FOR NATURAL AMINO ACIDS-RELATED"/>
    <property type="match status" value="1"/>
</dbReference>
<dbReference type="InterPro" id="IPR032823">
    <property type="entry name" value="BCA_ABC_TP_C"/>
</dbReference>
<dbReference type="Pfam" id="PF00005">
    <property type="entry name" value="ABC_tran"/>
    <property type="match status" value="1"/>
</dbReference>
<dbReference type="AlphaFoldDB" id="A0A1S7TVK5"/>
<dbReference type="GO" id="GO:0016887">
    <property type="term" value="F:ATP hydrolysis activity"/>
    <property type="evidence" value="ECO:0007669"/>
    <property type="project" value="InterPro"/>
</dbReference>
<evidence type="ECO:0000256" key="3">
    <source>
        <dbReference type="ARBA" id="ARBA00022741"/>
    </source>
</evidence>
<comment type="caution">
    <text evidence="6">The sequence shown here is derived from an EMBL/GenBank/DDBJ whole genome shotgun (WGS) entry which is preliminary data.</text>
</comment>
<keyword evidence="3" id="KW-0547">Nucleotide-binding</keyword>
<dbReference type="InterPro" id="IPR003593">
    <property type="entry name" value="AAA+_ATPase"/>
</dbReference>
<dbReference type="Gene3D" id="3.40.50.300">
    <property type="entry name" value="P-loop containing nucleotide triphosphate hydrolases"/>
    <property type="match status" value="1"/>
</dbReference>
<dbReference type="InterPro" id="IPR027417">
    <property type="entry name" value="P-loop_NTPase"/>
</dbReference>
<keyword evidence="4 6" id="KW-0067">ATP-binding</keyword>
<evidence type="ECO:0000259" key="5">
    <source>
        <dbReference type="PROSITE" id="PS50893"/>
    </source>
</evidence>
<dbReference type="GO" id="GO:0005886">
    <property type="term" value="C:plasma membrane"/>
    <property type="evidence" value="ECO:0007669"/>
    <property type="project" value="TreeGrafter"/>
</dbReference>
<dbReference type="RefSeq" id="WP_080854075.1">
    <property type="nucleotide sequence ID" value="NZ_LT009776.1"/>
</dbReference>
<dbReference type="InterPro" id="IPR017871">
    <property type="entry name" value="ABC_transporter-like_CS"/>
</dbReference>
<dbReference type="PROSITE" id="PS00211">
    <property type="entry name" value="ABC_TRANSPORTER_1"/>
    <property type="match status" value="1"/>
</dbReference>
<sequence length="249" mass="26976">MNAVLEVRNLQKFFGGLHATRNLSMSLAKGELHAVIGPNGAGKTTLISQLFGEIMPTSGAVLINGVDVTNRPSHERARLGMARSFQITTLVRDLSVGENLILALLASDGHAFRFWRRVDRNADLQARAAQMLALIGLNGMDMSRKVADLSHGEQRMLELAIALAGNPALVLLDEPMAGLGSEESRAMTRFLAGLKGLITILLVEHDMEAVFELADRVTVLVRGEIVAVGTPEDIRNDTRVREAYLGEDA</sequence>
<keyword evidence="2" id="KW-0813">Transport</keyword>
<organism evidence="6 7">
    <name type="scientific">Agrobacterium deltaense NCPPB 1641</name>
    <dbReference type="NCBI Taxonomy" id="1183425"/>
    <lineage>
        <taxon>Bacteria</taxon>
        <taxon>Pseudomonadati</taxon>
        <taxon>Pseudomonadota</taxon>
        <taxon>Alphaproteobacteria</taxon>
        <taxon>Hyphomicrobiales</taxon>
        <taxon>Rhizobiaceae</taxon>
        <taxon>Rhizobium/Agrobacterium group</taxon>
        <taxon>Agrobacterium</taxon>
    </lineage>
</organism>
<evidence type="ECO:0000313" key="6">
    <source>
        <dbReference type="EMBL" id="CVI58658.1"/>
    </source>
</evidence>
<gene>
    <name evidence="6" type="ORF">AGR7A_Lc120203</name>
</gene>
<dbReference type="SMART" id="SM00382">
    <property type="entry name" value="AAA"/>
    <property type="match status" value="1"/>
</dbReference>
<comment type="similarity">
    <text evidence="1">Belongs to the ABC transporter superfamily.</text>
</comment>
<proteinExistence type="inferred from homology"/>
<dbReference type="GO" id="GO:0005524">
    <property type="term" value="F:ATP binding"/>
    <property type="evidence" value="ECO:0007669"/>
    <property type="project" value="UniProtKB-KW"/>
</dbReference>
<keyword evidence="7" id="KW-1185">Reference proteome</keyword>
<dbReference type="InterPro" id="IPR051120">
    <property type="entry name" value="ABC_AA/LPS_Transport"/>
</dbReference>
<accession>A0A1S7TVK5</accession>
<dbReference type="InterPro" id="IPR003439">
    <property type="entry name" value="ABC_transporter-like_ATP-bd"/>
</dbReference>
<dbReference type="EMBL" id="FCNP01000033">
    <property type="protein sequence ID" value="CVI58658.1"/>
    <property type="molecule type" value="Genomic_DNA"/>
</dbReference>
<reference evidence="6" key="1">
    <citation type="submission" date="2016-01" db="EMBL/GenBank/DDBJ databases">
        <authorList>
            <person name="Regsiter A."/>
            <person name="william w."/>
        </authorList>
    </citation>
    <scope>NUCLEOTIDE SEQUENCE</scope>
    <source>
        <strain evidence="6">NCPPB 1641</strain>
    </source>
</reference>
<evidence type="ECO:0000313" key="7">
    <source>
        <dbReference type="Proteomes" id="UP000192140"/>
    </source>
</evidence>
<evidence type="ECO:0000256" key="2">
    <source>
        <dbReference type="ARBA" id="ARBA00022448"/>
    </source>
</evidence>
<dbReference type="PANTHER" id="PTHR45772:SF2">
    <property type="entry name" value="ABC TRANSPORTER ATP-BINDING PROTEIN"/>
    <property type="match status" value="1"/>
</dbReference>